<organism evidence="1">
    <name type="scientific">Schistosoma japonicum</name>
    <name type="common">Blood fluke</name>
    <dbReference type="NCBI Taxonomy" id="6182"/>
    <lineage>
        <taxon>Eukaryota</taxon>
        <taxon>Metazoa</taxon>
        <taxon>Spiralia</taxon>
        <taxon>Lophotrochozoa</taxon>
        <taxon>Platyhelminthes</taxon>
        <taxon>Trematoda</taxon>
        <taxon>Digenea</taxon>
        <taxon>Strigeidida</taxon>
        <taxon>Schistosomatoidea</taxon>
        <taxon>Schistosomatidae</taxon>
        <taxon>Schistosoma</taxon>
    </lineage>
</organism>
<dbReference type="AlphaFoldDB" id="C1LRI1"/>
<protein>
    <submittedName>
        <fullName evidence="1">Hypotheticial protein</fullName>
    </submittedName>
</protein>
<proteinExistence type="evidence at transcript level"/>
<name>C1LRI1_SCHJA</name>
<evidence type="ECO:0000313" key="1">
    <source>
        <dbReference type="EMBL" id="CAX77309.1"/>
    </source>
</evidence>
<accession>C1LRI1</accession>
<reference evidence="1" key="2">
    <citation type="submission" date="2009-03" db="EMBL/GenBank/DDBJ databases">
        <authorList>
            <person name="Gang L."/>
        </authorList>
    </citation>
    <scope>NUCLEOTIDE SEQUENCE</scope>
    <source>
        <strain evidence="1">Anhui</strain>
    </source>
</reference>
<dbReference type="EMBL" id="FN321583">
    <property type="protein sequence ID" value="CAX77309.1"/>
    <property type="molecule type" value="mRNA"/>
</dbReference>
<reference evidence="1" key="1">
    <citation type="journal article" date="2009" name="Nature">
        <title>The Schistosoma japonicum genome reveals features of host-parasite interplay.</title>
        <authorList>
            <person name="Liu F."/>
            <person name="Zhou Y."/>
            <person name="Wang Z.Q."/>
            <person name="Lu G."/>
            <person name="Zheng H."/>
            <person name="Brindley P.J."/>
            <person name="McManus D.P."/>
            <person name="Blair D."/>
            <person name="Zhang Q.H."/>
            <person name="Zhong Y."/>
            <person name="Wang S."/>
            <person name="Han Z.G."/>
            <person name="Chen Z."/>
        </authorList>
    </citation>
    <scope>NUCLEOTIDE SEQUENCE</scope>
    <source>
        <strain evidence="1">Anhui</strain>
    </source>
</reference>
<sequence>MPCGCACVASLPIPAVFHIARSSCFTGNDWFEVGML</sequence>